<evidence type="ECO:0000313" key="9">
    <source>
        <dbReference type="Proteomes" id="UP000247345"/>
    </source>
</evidence>
<keyword evidence="5 6" id="KW-0472">Membrane</keyword>
<dbReference type="SUPFAM" id="SSF103481">
    <property type="entry name" value="Multidrug resistance efflux transporter EmrE"/>
    <property type="match status" value="2"/>
</dbReference>
<dbReference type="RefSeq" id="WP_105050071.1">
    <property type="nucleotide sequence ID" value="NZ_CP150661.1"/>
</dbReference>
<dbReference type="Pfam" id="PF00892">
    <property type="entry name" value="EamA"/>
    <property type="match status" value="2"/>
</dbReference>
<feature type="transmembrane region" description="Helical" evidence="6">
    <location>
        <begin position="270"/>
        <end position="287"/>
    </location>
</feature>
<comment type="caution">
    <text evidence="8">The sequence shown here is derived from an EMBL/GenBank/DDBJ whole genome shotgun (WGS) entry which is preliminary data.</text>
</comment>
<dbReference type="InterPro" id="IPR000620">
    <property type="entry name" value="EamA_dom"/>
</dbReference>
<keyword evidence="4 6" id="KW-1133">Transmembrane helix</keyword>
<gene>
    <name evidence="8" type="ORF">BTO14_14000</name>
</gene>
<feature type="transmembrane region" description="Helical" evidence="6">
    <location>
        <begin position="67"/>
        <end position="87"/>
    </location>
</feature>
<dbReference type="OrthoDB" id="1117213at2"/>
<dbReference type="GO" id="GO:0016020">
    <property type="term" value="C:membrane"/>
    <property type="evidence" value="ECO:0007669"/>
    <property type="project" value="UniProtKB-SubCell"/>
</dbReference>
<feature type="transmembrane region" description="Helical" evidence="6">
    <location>
        <begin position="212"/>
        <end position="233"/>
    </location>
</feature>
<dbReference type="PANTHER" id="PTHR32322">
    <property type="entry name" value="INNER MEMBRANE TRANSPORTER"/>
    <property type="match status" value="1"/>
</dbReference>
<evidence type="ECO:0000313" key="8">
    <source>
        <dbReference type="EMBL" id="PQJ69139.1"/>
    </source>
</evidence>
<dbReference type="AlphaFoldDB" id="A0A2P6C889"/>
<feature type="transmembrane region" description="Helical" evidence="6">
    <location>
        <begin position="147"/>
        <end position="166"/>
    </location>
</feature>
<evidence type="ECO:0000256" key="3">
    <source>
        <dbReference type="ARBA" id="ARBA00022692"/>
    </source>
</evidence>
<feature type="domain" description="EamA" evidence="7">
    <location>
        <begin position="10"/>
        <end position="137"/>
    </location>
</feature>
<organism evidence="8 9">
    <name type="scientific">Polaribacter butkevichii</name>
    <dbReference type="NCBI Taxonomy" id="218490"/>
    <lineage>
        <taxon>Bacteria</taxon>
        <taxon>Pseudomonadati</taxon>
        <taxon>Bacteroidota</taxon>
        <taxon>Flavobacteriia</taxon>
        <taxon>Flavobacteriales</taxon>
        <taxon>Flavobacteriaceae</taxon>
    </lineage>
</organism>
<feature type="domain" description="EamA" evidence="7">
    <location>
        <begin position="152"/>
        <end position="288"/>
    </location>
</feature>
<feature type="transmembrane region" description="Helical" evidence="6">
    <location>
        <begin position="178"/>
        <end position="200"/>
    </location>
</feature>
<evidence type="ECO:0000259" key="7">
    <source>
        <dbReference type="Pfam" id="PF00892"/>
    </source>
</evidence>
<feature type="transmembrane region" description="Helical" evidence="6">
    <location>
        <begin position="93"/>
        <end position="116"/>
    </location>
</feature>
<dbReference type="EMBL" id="MSCK01000002">
    <property type="protein sequence ID" value="PQJ69139.1"/>
    <property type="molecule type" value="Genomic_DNA"/>
</dbReference>
<evidence type="ECO:0000256" key="6">
    <source>
        <dbReference type="SAM" id="Phobius"/>
    </source>
</evidence>
<feature type="transmembrane region" description="Helical" evidence="6">
    <location>
        <begin position="7"/>
        <end position="25"/>
    </location>
</feature>
<evidence type="ECO:0000256" key="1">
    <source>
        <dbReference type="ARBA" id="ARBA00004141"/>
    </source>
</evidence>
<dbReference type="InterPro" id="IPR050638">
    <property type="entry name" value="AA-Vitamin_Transporters"/>
</dbReference>
<dbReference type="Proteomes" id="UP000247345">
    <property type="component" value="Unassembled WGS sequence"/>
</dbReference>
<comment type="similarity">
    <text evidence="2">Belongs to the EamA transporter family.</text>
</comment>
<comment type="subcellular location">
    <subcellularLocation>
        <location evidence="1">Membrane</location>
        <topology evidence="1">Multi-pass membrane protein</topology>
    </subcellularLocation>
</comment>
<dbReference type="PANTHER" id="PTHR32322:SF2">
    <property type="entry name" value="EAMA DOMAIN-CONTAINING PROTEIN"/>
    <property type="match status" value="1"/>
</dbReference>
<evidence type="ECO:0000256" key="5">
    <source>
        <dbReference type="ARBA" id="ARBA00023136"/>
    </source>
</evidence>
<proteinExistence type="inferred from homology"/>
<accession>A0A2P6C889</accession>
<name>A0A2P6C889_9FLAO</name>
<sequence length="291" mass="32169">MNKQQQKWFYLTVLSIVWGSSFILMKKALLGVSPIQLGALRMIFTALFLLSVAFPSIKKIKKKHWQYIVYTALVGTFIPGFLFAFAITSIDSAVVSILNSLTPFNTLIFGTLVFGFTFKKSQLYGILIGLVGTLILILEGADVNPHQNYWFALLIIIASVGYAFNANIVKKYLHDLDALAITTGNFLLLIVPAIIVLSFTDFFVTFDVKNEVLMHSLGYLAILSVVGTGVAKTIYNKLVHISDPVFSSSVTYLIPIVAIFWGVLDGEKLSLIQVLGGLIILLGVYFVNKKK</sequence>
<feature type="transmembrane region" description="Helical" evidence="6">
    <location>
        <begin position="37"/>
        <end position="55"/>
    </location>
</feature>
<protein>
    <submittedName>
        <fullName evidence="8">Permease</fullName>
    </submittedName>
</protein>
<feature type="transmembrane region" description="Helical" evidence="6">
    <location>
        <begin position="245"/>
        <end position="264"/>
    </location>
</feature>
<feature type="transmembrane region" description="Helical" evidence="6">
    <location>
        <begin position="123"/>
        <end position="141"/>
    </location>
</feature>
<keyword evidence="9" id="KW-1185">Reference proteome</keyword>
<evidence type="ECO:0000256" key="2">
    <source>
        <dbReference type="ARBA" id="ARBA00007362"/>
    </source>
</evidence>
<evidence type="ECO:0000256" key="4">
    <source>
        <dbReference type="ARBA" id="ARBA00022989"/>
    </source>
</evidence>
<reference evidence="8 9" key="1">
    <citation type="submission" date="2016-12" db="EMBL/GenBank/DDBJ databases">
        <title>Trade-off between light-utilization and light-protection in marine flavobacteria.</title>
        <authorList>
            <person name="Kumagai Y."/>
            <person name="Yoshizawa S."/>
            <person name="Kogure K."/>
            <person name="Iwasaki W."/>
        </authorList>
    </citation>
    <scope>NUCLEOTIDE SEQUENCE [LARGE SCALE GENOMIC DNA]</scope>
    <source>
        <strain evidence="8 9">KCTC 12100</strain>
    </source>
</reference>
<keyword evidence="3 6" id="KW-0812">Transmembrane</keyword>
<dbReference type="InterPro" id="IPR037185">
    <property type="entry name" value="EmrE-like"/>
</dbReference>